<sequence length="374" mass="40111">MRSAAGDPVTLFLCGDVMLGRGVDQILPHPGDPALREPHVRDAGAYVDLAEAANGPIPRPAACSWPWGDALEVLDEAAPDVRVLNLETSVTRSADFAPDKAVHYRMNPANLPALTVARPDVCVLANNHVLDFGVRGLAETLDVLAEAGLGRAGAGRDEDEAWRPAVVPLPGGGRVLVFAVAMPSSGVPGGWAARRDRPGVAFLPAPSPGCAAETVHHVRRARRPGDVVVVSVHWGSNWGYEVGDDQAGFAHALVDGGVDLVHGHSSHHPRPAEVYRDRLILYGCGDFIDDYEGITGYEEYRDDLRLLYFATVEAASGRLRELRMAPMRAVRMRLRHAGDEDREWLRGTLDRIGRRFGARTGPAPGGTLVLAPAG</sequence>
<dbReference type="PANTHER" id="PTHR33393">
    <property type="entry name" value="POLYGLUTAMINE SYNTHESIS ACCESSORY PROTEIN RV0574C-RELATED"/>
    <property type="match status" value="1"/>
</dbReference>
<evidence type="ECO:0000313" key="4">
    <source>
        <dbReference type="Proteomes" id="UP000327011"/>
    </source>
</evidence>
<dbReference type="RefSeq" id="WP_150935206.1">
    <property type="nucleotide sequence ID" value="NZ_VYTZ01000007.1"/>
</dbReference>
<feature type="domain" description="Capsule synthesis protein CapA" evidence="2">
    <location>
        <begin position="10"/>
        <end position="291"/>
    </location>
</feature>
<dbReference type="InterPro" id="IPR052169">
    <property type="entry name" value="CW_Biosynth-Accessory"/>
</dbReference>
<dbReference type="EMBL" id="VYTZ01000007">
    <property type="protein sequence ID" value="KAA9376853.1"/>
    <property type="molecule type" value="Genomic_DNA"/>
</dbReference>
<evidence type="ECO:0000313" key="3">
    <source>
        <dbReference type="EMBL" id="KAA9376853.1"/>
    </source>
</evidence>
<dbReference type="Gene3D" id="3.60.21.10">
    <property type="match status" value="1"/>
</dbReference>
<dbReference type="SMART" id="SM00854">
    <property type="entry name" value="PGA_cap"/>
    <property type="match status" value="1"/>
</dbReference>
<protein>
    <submittedName>
        <fullName evidence="3">CapA family protein</fullName>
    </submittedName>
</protein>
<evidence type="ECO:0000259" key="2">
    <source>
        <dbReference type="SMART" id="SM00854"/>
    </source>
</evidence>
<dbReference type="CDD" id="cd07381">
    <property type="entry name" value="MPP_CapA"/>
    <property type="match status" value="1"/>
</dbReference>
<evidence type="ECO:0000256" key="1">
    <source>
        <dbReference type="ARBA" id="ARBA00005662"/>
    </source>
</evidence>
<accession>A0A5J5K0N4</accession>
<comment type="similarity">
    <text evidence="1">Belongs to the CapA family.</text>
</comment>
<dbReference type="SUPFAM" id="SSF56300">
    <property type="entry name" value="Metallo-dependent phosphatases"/>
    <property type="match status" value="1"/>
</dbReference>
<gene>
    <name evidence="3" type="ORF">F5972_20490</name>
</gene>
<dbReference type="InterPro" id="IPR029052">
    <property type="entry name" value="Metallo-depent_PP-like"/>
</dbReference>
<dbReference type="AlphaFoldDB" id="A0A5J5K0N4"/>
<organism evidence="3 4">
    <name type="scientific">Microbispora cellulosiformans</name>
    <dbReference type="NCBI Taxonomy" id="2614688"/>
    <lineage>
        <taxon>Bacteria</taxon>
        <taxon>Bacillati</taxon>
        <taxon>Actinomycetota</taxon>
        <taxon>Actinomycetes</taxon>
        <taxon>Streptosporangiales</taxon>
        <taxon>Streptosporangiaceae</taxon>
        <taxon>Microbispora</taxon>
    </lineage>
</organism>
<dbReference type="InterPro" id="IPR019079">
    <property type="entry name" value="Capsule_synth_CapA"/>
</dbReference>
<name>A0A5J5K0N4_9ACTN</name>
<dbReference type="PANTHER" id="PTHR33393:SF11">
    <property type="entry name" value="POLYGLUTAMINE SYNTHESIS ACCESSORY PROTEIN RV0574C-RELATED"/>
    <property type="match status" value="1"/>
</dbReference>
<keyword evidence="4" id="KW-1185">Reference proteome</keyword>
<reference evidence="3 4" key="1">
    <citation type="submission" date="2019-09" db="EMBL/GenBank/DDBJ databases">
        <title>Screening of Novel Bioactive Compounds from Soil-Associated.</title>
        <authorList>
            <person name="Gong X."/>
        </authorList>
    </citation>
    <scope>NUCLEOTIDE SEQUENCE [LARGE SCALE GENOMIC DNA]</scope>
    <source>
        <strain evidence="3 4">Gxj-6</strain>
    </source>
</reference>
<dbReference type="Pfam" id="PF09587">
    <property type="entry name" value="PGA_cap"/>
    <property type="match status" value="1"/>
</dbReference>
<dbReference type="Proteomes" id="UP000327011">
    <property type="component" value="Unassembled WGS sequence"/>
</dbReference>
<comment type="caution">
    <text evidence="3">The sequence shown here is derived from an EMBL/GenBank/DDBJ whole genome shotgun (WGS) entry which is preliminary data.</text>
</comment>
<proteinExistence type="inferred from homology"/>